<keyword evidence="2" id="KW-1185">Reference proteome</keyword>
<comment type="caution">
    <text evidence="1">The sequence shown here is derived from an EMBL/GenBank/DDBJ whole genome shotgun (WGS) entry which is preliminary data.</text>
</comment>
<evidence type="ECO:0000313" key="2">
    <source>
        <dbReference type="Proteomes" id="UP001054945"/>
    </source>
</evidence>
<accession>A0AAV4SG17</accession>
<sequence length="124" mass="13766">MSSEEEILRLSINTSVIKLPRPFGIKSLGFVSFNVKNIPTATCFTIFDLPERCQHNSFTPFRLQAGDGLFAVIMTALAFMFNDKPCVPTSALAFCLDDIGETQFRILRHQQGVCLKEAPAPRLG</sequence>
<reference evidence="1 2" key="1">
    <citation type="submission" date="2021-06" db="EMBL/GenBank/DDBJ databases">
        <title>Caerostris extrusa draft genome.</title>
        <authorList>
            <person name="Kono N."/>
            <person name="Arakawa K."/>
        </authorList>
    </citation>
    <scope>NUCLEOTIDE SEQUENCE [LARGE SCALE GENOMIC DNA]</scope>
</reference>
<protein>
    <submittedName>
        <fullName evidence="1">Uncharacterized protein</fullName>
    </submittedName>
</protein>
<dbReference type="AlphaFoldDB" id="A0AAV4SG17"/>
<name>A0AAV4SG17_CAEEX</name>
<proteinExistence type="predicted"/>
<evidence type="ECO:0000313" key="1">
    <source>
        <dbReference type="EMBL" id="GIY33343.1"/>
    </source>
</evidence>
<organism evidence="1 2">
    <name type="scientific">Caerostris extrusa</name>
    <name type="common">Bark spider</name>
    <name type="synonym">Caerostris bankana</name>
    <dbReference type="NCBI Taxonomy" id="172846"/>
    <lineage>
        <taxon>Eukaryota</taxon>
        <taxon>Metazoa</taxon>
        <taxon>Ecdysozoa</taxon>
        <taxon>Arthropoda</taxon>
        <taxon>Chelicerata</taxon>
        <taxon>Arachnida</taxon>
        <taxon>Araneae</taxon>
        <taxon>Araneomorphae</taxon>
        <taxon>Entelegynae</taxon>
        <taxon>Araneoidea</taxon>
        <taxon>Araneidae</taxon>
        <taxon>Caerostris</taxon>
    </lineage>
</organism>
<gene>
    <name evidence="1" type="ORF">CEXT_304301</name>
</gene>
<dbReference type="Proteomes" id="UP001054945">
    <property type="component" value="Unassembled WGS sequence"/>
</dbReference>
<dbReference type="EMBL" id="BPLR01009625">
    <property type="protein sequence ID" value="GIY33343.1"/>
    <property type="molecule type" value="Genomic_DNA"/>
</dbReference>